<reference evidence="3" key="1">
    <citation type="submission" date="2021-01" db="EMBL/GenBank/DDBJ databases">
        <authorList>
            <person name="Corre E."/>
            <person name="Pelletier E."/>
            <person name="Niang G."/>
            <person name="Scheremetjew M."/>
            <person name="Finn R."/>
            <person name="Kale V."/>
            <person name="Holt S."/>
            <person name="Cochrane G."/>
            <person name="Meng A."/>
            <person name="Brown T."/>
            <person name="Cohen L."/>
        </authorList>
    </citation>
    <scope>NUCLEOTIDE SEQUENCE</scope>
    <source>
        <strain evidence="3">RCC1693</strain>
    </source>
</reference>
<keyword evidence="1" id="KW-0812">Transmembrane</keyword>
<evidence type="ECO:0000256" key="2">
    <source>
        <dbReference type="SAM" id="SignalP"/>
    </source>
</evidence>
<proteinExistence type="predicted"/>
<evidence type="ECO:0008006" key="4">
    <source>
        <dbReference type="Google" id="ProtNLM"/>
    </source>
</evidence>
<dbReference type="EMBL" id="HBGT01027296">
    <property type="protein sequence ID" value="CAD9438736.1"/>
    <property type="molecule type" value="Transcribed_RNA"/>
</dbReference>
<name>A0A7S2CXZ7_9STRA</name>
<feature type="transmembrane region" description="Helical" evidence="1">
    <location>
        <begin position="12"/>
        <end position="36"/>
    </location>
</feature>
<keyword evidence="2" id="KW-0732">Signal</keyword>
<feature type="transmembrane region" description="Helical" evidence="1">
    <location>
        <begin position="89"/>
        <end position="109"/>
    </location>
</feature>
<sequence>MAPPIHIKLISGVLNTIVLVAGIRNLVAPGTPLVVIPEDDIFQAHFGAASDPKMAHVFQLFGVFMIMAACTKHVTVFGHSEGTFLRKKLFFVLGLADIACAAIVFQYNAPGSKGFAVLHGLEGVAFIADAALRKRPVKSASKKS</sequence>
<evidence type="ECO:0000256" key="1">
    <source>
        <dbReference type="SAM" id="Phobius"/>
    </source>
</evidence>
<evidence type="ECO:0000313" key="3">
    <source>
        <dbReference type="EMBL" id="CAD9438736.1"/>
    </source>
</evidence>
<keyword evidence="1" id="KW-0472">Membrane</keyword>
<protein>
    <recommendedName>
        <fullName evidence="4">DUF4149 domain-containing protein</fullName>
    </recommendedName>
</protein>
<feature type="transmembrane region" description="Helical" evidence="1">
    <location>
        <begin position="56"/>
        <end position="77"/>
    </location>
</feature>
<gene>
    <name evidence="3" type="ORF">FPAR1323_LOCUS14196</name>
</gene>
<dbReference type="AlphaFoldDB" id="A0A7S2CXZ7"/>
<feature type="signal peptide" evidence="2">
    <location>
        <begin position="1"/>
        <end position="22"/>
    </location>
</feature>
<accession>A0A7S2CXZ7</accession>
<feature type="chain" id="PRO_5031561088" description="DUF4149 domain-containing protein" evidence="2">
    <location>
        <begin position="23"/>
        <end position="144"/>
    </location>
</feature>
<keyword evidence="1" id="KW-1133">Transmembrane helix</keyword>
<organism evidence="3">
    <name type="scientific">Florenciella parvula</name>
    <dbReference type="NCBI Taxonomy" id="236787"/>
    <lineage>
        <taxon>Eukaryota</taxon>
        <taxon>Sar</taxon>
        <taxon>Stramenopiles</taxon>
        <taxon>Ochrophyta</taxon>
        <taxon>Dictyochophyceae</taxon>
        <taxon>Florenciellales</taxon>
        <taxon>Florenciella</taxon>
    </lineage>
</organism>